<name>A0AA38GS08_TAXCH</name>
<organism evidence="2 3">
    <name type="scientific">Taxus chinensis</name>
    <name type="common">Chinese yew</name>
    <name type="synonym">Taxus wallichiana var. chinensis</name>
    <dbReference type="NCBI Taxonomy" id="29808"/>
    <lineage>
        <taxon>Eukaryota</taxon>
        <taxon>Viridiplantae</taxon>
        <taxon>Streptophyta</taxon>
        <taxon>Embryophyta</taxon>
        <taxon>Tracheophyta</taxon>
        <taxon>Spermatophyta</taxon>
        <taxon>Pinopsida</taxon>
        <taxon>Pinidae</taxon>
        <taxon>Conifers II</taxon>
        <taxon>Cupressales</taxon>
        <taxon>Taxaceae</taxon>
        <taxon>Taxus</taxon>
    </lineage>
</organism>
<dbReference type="EMBL" id="JAHRHJ020000002">
    <property type="protein sequence ID" value="KAH9327283.1"/>
    <property type="molecule type" value="Genomic_DNA"/>
</dbReference>
<dbReference type="Proteomes" id="UP000824469">
    <property type="component" value="Unassembled WGS sequence"/>
</dbReference>
<protein>
    <submittedName>
        <fullName evidence="2">Uncharacterized protein</fullName>
    </submittedName>
</protein>
<feature type="compositionally biased region" description="Polar residues" evidence="1">
    <location>
        <begin position="111"/>
        <end position="129"/>
    </location>
</feature>
<evidence type="ECO:0000313" key="3">
    <source>
        <dbReference type="Proteomes" id="UP000824469"/>
    </source>
</evidence>
<keyword evidence="3" id="KW-1185">Reference proteome</keyword>
<feature type="non-terminal residue" evidence="2">
    <location>
        <position position="1"/>
    </location>
</feature>
<feature type="non-terminal residue" evidence="2">
    <location>
        <position position="176"/>
    </location>
</feature>
<feature type="region of interest" description="Disordered" evidence="1">
    <location>
        <begin position="1"/>
        <end position="46"/>
    </location>
</feature>
<sequence>PGLCEKITTTTDDWAVPRPRQRKQHHHNAASAPPSRSPPPCFDGSSLHTSYLELRSRKLEKIICRCHQEPANNQEPNTFEGETSRMALSEGDVGLSLGLGVGVASDISSRRVQPSVAHSRNNSATFSNAKQARPRRKNQNQNQHNPPAQSSENDHDDAMEVEASFGENVMDLESRE</sequence>
<dbReference type="AlphaFoldDB" id="A0AA38GS08"/>
<proteinExistence type="predicted"/>
<feature type="region of interest" description="Disordered" evidence="1">
    <location>
        <begin position="111"/>
        <end position="176"/>
    </location>
</feature>
<evidence type="ECO:0000256" key="1">
    <source>
        <dbReference type="SAM" id="MobiDB-lite"/>
    </source>
</evidence>
<gene>
    <name evidence="2" type="ORF">KI387_007461</name>
</gene>
<feature type="compositionally biased region" description="Basic residues" evidence="1">
    <location>
        <begin position="19"/>
        <end position="28"/>
    </location>
</feature>
<accession>A0AA38GS08</accession>
<reference evidence="2 3" key="1">
    <citation type="journal article" date="2021" name="Nat. Plants">
        <title>The Taxus genome provides insights into paclitaxel biosynthesis.</title>
        <authorList>
            <person name="Xiong X."/>
            <person name="Gou J."/>
            <person name="Liao Q."/>
            <person name="Li Y."/>
            <person name="Zhou Q."/>
            <person name="Bi G."/>
            <person name="Li C."/>
            <person name="Du R."/>
            <person name="Wang X."/>
            <person name="Sun T."/>
            <person name="Guo L."/>
            <person name="Liang H."/>
            <person name="Lu P."/>
            <person name="Wu Y."/>
            <person name="Zhang Z."/>
            <person name="Ro D.K."/>
            <person name="Shang Y."/>
            <person name="Huang S."/>
            <person name="Yan J."/>
        </authorList>
    </citation>
    <scope>NUCLEOTIDE SEQUENCE [LARGE SCALE GENOMIC DNA]</scope>
    <source>
        <strain evidence="2">Ta-2019</strain>
    </source>
</reference>
<comment type="caution">
    <text evidence="2">The sequence shown here is derived from an EMBL/GenBank/DDBJ whole genome shotgun (WGS) entry which is preliminary data.</text>
</comment>
<feature type="compositionally biased region" description="Low complexity" evidence="1">
    <location>
        <begin position="139"/>
        <end position="149"/>
    </location>
</feature>
<evidence type="ECO:0000313" key="2">
    <source>
        <dbReference type="EMBL" id="KAH9327283.1"/>
    </source>
</evidence>